<dbReference type="Proteomes" id="UP000000343">
    <property type="component" value="Plasmid pACIX904"/>
</dbReference>
<dbReference type="OrthoDB" id="9812389at2"/>
<dbReference type="InterPro" id="IPR020627">
    <property type="entry name" value="KhpA"/>
</dbReference>
<sequence length="82" mass="8709">MSAGQLEAHAILTRIVRALVRNPDAVNIEIRLAHTTTFVVTVAASDVAKVVGKQGATAKALRTFLYAMGAQMKTPFALSIKS</sequence>
<gene>
    <name evidence="3" type="ordered locus">AciX9_4491</name>
</gene>
<dbReference type="PaxDb" id="1198114-AciX9_4491"/>
<evidence type="ECO:0000313" key="3">
    <source>
        <dbReference type="EMBL" id="ADW71436.1"/>
    </source>
</evidence>
<organism evidence="4">
    <name type="scientific">Granulicella tundricola (strain ATCC BAA-1859 / DSM 23138 / MP5ACTX9)</name>
    <dbReference type="NCBI Taxonomy" id="1198114"/>
    <lineage>
        <taxon>Bacteria</taxon>
        <taxon>Pseudomonadati</taxon>
        <taxon>Acidobacteriota</taxon>
        <taxon>Terriglobia</taxon>
        <taxon>Terriglobales</taxon>
        <taxon>Acidobacteriaceae</taxon>
        <taxon>Granulicella</taxon>
    </lineage>
</organism>
<protein>
    <submittedName>
        <fullName evidence="3">Uncharacterized protein</fullName>
    </submittedName>
</protein>
<keyword evidence="3" id="KW-0614">Plasmid</keyword>
<dbReference type="HOGENOM" id="CLU_132074_1_1_0"/>
<keyword evidence="4" id="KW-1185">Reference proteome</keyword>
<dbReference type="InterPro" id="IPR009019">
    <property type="entry name" value="KH_sf_prok-type"/>
</dbReference>
<geneLocation type="plasmid" evidence="3 4">
    <name>pACIX904</name>
</geneLocation>
<dbReference type="EMBL" id="CP002484">
    <property type="protein sequence ID" value="ADW71436.1"/>
    <property type="molecule type" value="Genomic_DNA"/>
</dbReference>
<keyword evidence="1" id="KW-0963">Cytoplasm</keyword>
<keyword evidence="2" id="KW-0694">RNA-binding</keyword>
<dbReference type="PANTHER" id="PTHR34654">
    <property type="entry name" value="UPF0109 PROTEIN SCO5592"/>
    <property type="match status" value="1"/>
</dbReference>
<dbReference type="eggNOG" id="COG1837">
    <property type="taxonomic scope" value="Bacteria"/>
</dbReference>
<evidence type="ECO:0000313" key="4">
    <source>
        <dbReference type="Proteomes" id="UP000000343"/>
    </source>
</evidence>
<evidence type="ECO:0000256" key="2">
    <source>
        <dbReference type="ARBA" id="ARBA00022884"/>
    </source>
</evidence>
<dbReference type="KEGG" id="acm:AciX9_4491"/>
<evidence type="ECO:0000256" key="1">
    <source>
        <dbReference type="ARBA" id="ARBA00022490"/>
    </source>
</evidence>
<dbReference type="RefSeq" id="WP_013573155.1">
    <property type="nucleotide sequence ID" value="NC_015059.1"/>
</dbReference>
<dbReference type="PANTHER" id="PTHR34654:SF1">
    <property type="entry name" value="RNA-BINDING PROTEIN KHPA"/>
    <property type="match status" value="1"/>
</dbReference>
<name>E8X7K2_GRATM</name>
<dbReference type="AlphaFoldDB" id="E8X7K2"/>
<dbReference type="GO" id="GO:0003723">
    <property type="term" value="F:RNA binding"/>
    <property type="evidence" value="ECO:0007669"/>
    <property type="project" value="UniProtKB-KW"/>
</dbReference>
<accession>E8X7K2</accession>
<proteinExistence type="predicted"/>
<dbReference type="SUPFAM" id="SSF54814">
    <property type="entry name" value="Prokaryotic type KH domain (KH-domain type II)"/>
    <property type="match status" value="1"/>
</dbReference>
<reference evidence="4" key="1">
    <citation type="submission" date="2011-01" db="EMBL/GenBank/DDBJ databases">
        <title>Complete sequence of plasmid4 of Acidobacterium sp. MP5ACTX9.</title>
        <authorList>
            <consortium name="US DOE Joint Genome Institute"/>
            <person name="Lucas S."/>
            <person name="Copeland A."/>
            <person name="Lapidus A."/>
            <person name="Cheng J.-F."/>
            <person name="Goodwin L."/>
            <person name="Pitluck S."/>
            <person name="Teshima H."/>
            <person name="Detter J.C."/>
            <person name="Han C."/>
            <person name="Tapia R."/>
            <person name="Land M."/>
            <person name="Hauser L."/>
            <person name="Kyrpides N."/>
            <person name="Ivanova N."/>
            <person name="Ovchinnikova G."/>
            <person name="Pagani I."/>
            <person name="Rawat S.R."/>
            <person name="Mannisto M."/>
            <person name="Haggblom M.M."/>
            <person name="Woyke T."/>
        </authorList>
    </citation>
    <scope>NUCLEOTIDE SEQUENCE [LARGE SCALE GENOMIC DNA]</scope>
    <source>
        <strain evidence="4">MP5ACTX9</strain>
        <plasmid evidence="4">Plasmid pACIX904</plasmid>
    </source>
</reference>
<dbReference type="Pfam" id="PF13083">
    <property type="entry name" value="KH_KhpA-B"/>
    <property type="match status" value="1"/>
</dbReference>